<organism evidence="1 2">
    <name type="scientific">Smallanthus sonchifolius</name>
    <dbReference type="NCBI Taxonomy" id="185202"/>
    <lineage>
        <taxon>Eukaryota</taxon>
        <taxon>Viridiplantae</taxon>
        <taxon>Streptophyta</taxon>
        <taxon>Embryophyta</taxon>
        <taxon>Tracheophyta</taxon>
        <taxon>Spermatophyta</taxon>
        <taxon>Magnoliopsida</taxon>
        <taxon>eudicotyledons</taxon>
        <taxon>Gunneridae</taxon>
        <taxon>Pentapetalae</taxon>
        <taxon>asterids</taxon>
        <taxon>campanulids</taxon>
        <taxon>Asterales</taxon>
        <taxon>Asteraceae</taxon>
        <taxon>Asteroideae</taxon>
        <taxon>Heliantheae alliance</taxon>
        <taxon>Millerieae</taxon>
        <taxon>Smallanthus</taxon>
    </lineage>
</organism>
<reference evidence="2" key="1">
    <citation type="journal article" date="2022" name="Mol. Ecol. Resour.">
        <title>The genomes of chicory, endive, great burdock and yacon provide insights into Asteraceae palaeo-polyploidization history and plant inulin production.</title>
        <authorList>
            <person name="Fan W."/>
            <person name="Wang S."/>
            <person name="Wang H."/>
            <person name="Wang A."/>
            <person name="Jiang F."/>
            <person name="Liu H."/>
            <person name="Zhao H."/>
            <person name="Xu D."/>
            <person name="Zhang Y."/>
        </authorList>
    </citation>
    <scope>NUCLEOTIDE SEQUENCE [LARGE SCALE GENOMIC DNA]</scope>
    <source>
        <strain evidence="2">cv. Yunnan</strain>
    </source>
</reference>
<accession>A0ACB8Z8F6</accession>
<protein>
    <submittedName>
        <fullName evidence="1">Uncharacterized protein</fullName>
    </submittedName>
</protein>
<evidence type="ECO:0000313" key="1">
    <source>
        <dbReference type="EMBL" id="KAI3694274.1"/>
    </source>
</evidence>
<gene>
    <name evidence="1" type="ORF">L1987_77238</name>
</gene>
<comment type="caution">
    <text evidence="1">The sequence shown here is derived from an EMBL/GenBank/DDBJ whole genome shotgun (WGS) entry which is preliminary data.</text>
</comment>
<keyword evidence="2" id="KW-1185">Reference proteome</keyword>
<proteinExistence type="predicted"/>
<dbReference type="EMBL" id="CM042043">
    <property type="protein sequence ID" value="KAI3694274.1"/>
    <property type="molecule type" value="Genomic_DNA"/>
</dbReference>
<dbReference type="Proteomes" id="UP001056120">
    <property type="component" value="Linkage Group LG26"/>
</dbReference>
<sequence>MLNTFLADSKTPLLPEESTIIELFLCKFHFATDWEISAAYHGVKVTVPSKFIIGDQDWCLEMFNKDYILGDEFKKDVPLLEDVVVIRGAAHFINQEKPDEINKHIIDFLRKF</sequence>
<reference evidence="1 2" key="2">
    <citation type="journal article" date="2022" name="Mol. Ecol. Resour.">
        <title>The genomes of chicory, endive, great burdock and yacon provide insights into Asteraceae paleo-polyploidization history and plant inulin production.</title>
        <authorList>
            <person name="Fan W."/>
            <person name="Wang S."/>
            <person name="Wang H."/>
            <person name="Wang A."/>
            <person name="Jiang F."/>
            <person name="Liu H."/>
            <person name="Zhao H."/>
            <person name="Xu D."/>
            <person name="Zhang Y."/>
        </authorList>
    </citation>
    <scope>NUCLEOTIDE SEQUENCE [LARGE SCALE GENOMIC DNA]</scope>
    <source>
        <strain evidence="2">cv. Yunnan</strain>
        <tissue evidence="1">Leaves</tissue>
    </source>
</reference>
<evidence type="ECO:0000313" key="2">
    <source>
        <dbReference type="Proteomes" id="UP001056120"/>
    </source>
</evidence>
<name>A0ACB8Z8F6_9ASTR</name>